<evidence type="ECO:0000313" key="3">
    <source>
        <dbReference type="Proteomes" id="UP001285921"/>
    </source>
</evidence>
<dbReference type="SUPFAM" id="SSF53955">
    <property type="entry name" value="Lysozyme-like"/>
    <property type="match status" value="1"/>
</dbReference>
<name>A0ABQ6ND97_9BACL</name>
<dbReference type="Pfam" id="PF01464">
    <property type="entry name" value="SLT"/>
    <property type="match status" value="1"/>
</dbReference>
<feature type="domain" description="Transglycosylase SLT" evidence="1">
    <location>
        <begin position="131"/>
        <end position="226"/>
    </location>
</feature>
<reference evidence="2 3" key="1">
    <citation type="submission" date="2023-05" db="EMBL/GenBank/DDBJ databases">
        <title>Draft genome of Paenibacillus sp. CCS26.</title>
        <authorList>
            <person name="Akita H."/>
            <person name="Shinto Y."/>
            <person name="Kimura Z."/>
        </authorList>
    </citation>
    <scope>NUCLEOTIDE SEQUENCE [LARGE SCALE GENOMIC DNA]</scope>
    <source>
        <strain evidence="2 3">CCS26</strain>
    </source>
</reference>
<dbReference type="Gene3D" id="1.10.530.10">
    <property type="match status" value="1"/>
</dbReference>
<dbReference type="InterPro" id="IPR008258">
    <property type="entry name" value="Transglycosylase_SLT_dom_1"/>
</dbReference>
<evidence type="ECO:0000313" key="2">
    <source>
        <dbReference type="EMBL" id="GMK42950.1"/>
    </source>
</evidence>
<gene>
    <name evidence="2" type="ORF">PghCCS26_00770</name>
</gene>
<dbReference type="EMBL" id="BTCL01000001">
    <property type="protein sequence ID" value="GMK42950.1"/>
    <property type="molecule type" value="Genomic_DNA"/>
</dbReference>
<accession>A0ABQ6ND97</accession>
<protein>
    <recommendedName>
        <fullName evidence="1">Transglycosylase SLT domain-containing protein</fullName>
    </recommendedName>
</protein>
<dbReference type="CDD" id="cd16896">
    <property type="entry name" value="LT_Slt70-like"/>
    <property type="match status" value="1"/>
</dbReference>
<dbReference type="Proteomes" id="UP001285921">
    <property type="component" value="Unassembled WGS sequence"/>
</dbReference>
<sequence>MHGILAVISKNMYNKSRYIIYTLFIRLEDPMSIDSRTLKQLLQLQLSPTLDFQTAANPLDVNSGDGSASMFDFLLSKYMNGDFADTASIEPSMLTSDSLAKLASVPSLYSAALSGATDQSSSSSPTDYDALITEAAAKYGIDPELIRGVIRTESGFNSGAVSSVGAKGLMQLMDSTARGLGVTDSLDPQQNIDGGSKYLSYLLGKYNGNEQVALAAYNAGPGRIDRLGISTDSELLANLDKLPVETQRYIGKVLGARY</sequence>
<keyword evidence="3" id="KW-1185">Reference proteome</keyword>
<dbReference type="InterPro" id="IPR023346">
    <property type="entry name" value="Lysozyme-like_dom_sf"/>
</dbReference>
<comment type="caution">
    <text evidence="2">The sequence shown here is derived from an EMBL/GenBank/DDBJ whole genome shotgun (WGS) entry which is preliminary data.</text>
</comment>
<dbReference type="PANTHER" id="PTHR37423">
    <property type="entry name" value="SOLUBLE LYTIC MUREIN TRANSGLYCOSYLASE-RELATED"/>
    <property type="match status" value="1"/>
</dbReference>
<organism evidence="2 3">
    <name type="scientific">Paenibacillus glycanilyticus</name>
    <dbReference type="NCBI Taxonomy" id="126569"/>
    <lineage>
        <taxon>Bacteria</taxon>
        <taxon>Bacillati</taxon>
        <taxon>Bacillota</taxon>
        <taxon>Bacilli</taxon>
        <taxon>Bacillales</taxon>
        <taxon>Paenibacillaceae</taxon>
        <taxon>Paenibacillus</taxon>
    </lineage>
</organism>
<dbReference type="PANTHER" id="PTHR37423:SF2">
    <property type="entry name" value="MEMBRANE-BOUND LYTIC MUREIN TRANSGLYCOSYLASE C"/>
    <property type="match status" value="1"/>
</dbReference>
<evidence type="ECO:0000259" key="1">
    <source>
        <dbReference type="Pfam" id="PF01464"/>
    </source>
</evidence>
<proteinExistence type="predicted"/>